<dbReference type="PRINTS" id="PR00081">
    <property type="entry name" value="GDHRDH"/>
</dbReference>
<evidence type="ECO:0008006" key="8">
    <source>
        <dbReference type="Google" id="ProtNLM"/>
    </source>
</evidence>
<dbReference type="AlphaFoldDB" id="A0A8W8N148"/>
<proteinExistence type="inferred from homology"/>
<dbReference type="PRINTS" id="PR00080">
    <property type="entry name" value="SDRFAMILY"/>
</dbReference>
<evidence type="ECO:0000256" key="5">
    <source>
        <dbReference type="SAM" id="Phobius"/>
    </source>
</evidence>
<accession>A0A8W8N148</accession>
<dbReference type="EnsemblMetazoa" id="G4858.2">
    <property type="protein sequence ID" value="G4858.2:cds"/>
    <property type="gene ID" value="G4858"/>
</dbReference>
<reference evidence="6" key="1">
    <citation type="submission" date="2022-08" db="UniProtKB">
        <authorList>
            <consortium name="EnsemblMetazoa"/>
        </authorList>
    </citation>
    <scope>IDENTIFICATION</scope>
    <source>
        <strain evidence="6">05x7-T-G4-1.051#20</strain>
    </source>
</reference>
<dbReference type="Pfam" id="PF00106">
    <property type="entry name" value="adh_short"/>
    <property type="match status" value="1"/>
</dbReference>
<keyword evidence="2" id="KW-0560">Oxidoreductase</keyword>
<dbReference type="CDD" id="cd05339">
    <property type="entry name" value="17beta-HSDXI-like_SDR_c"/>
    <property type="match status" value="1"/>
</dbReference>
<evidence type="ECO:0000256" key="1">
    <source>
        <dbReference type="ARBA" id="ARBA00006484"/>
    </source>
</evidence>
<keyword evidence="7" id="KW-1185">Reference proteome</keyword>
<dbReference type="InterPro" id="IPR036291">
    <property type="entry name" value="NAD(P)-bd_dom_sf"/>
</dbReference>
<protein>
    <recommendedName>
        <fullName evidence="8">Epidermal retinal dehydrogenase 2</fullName>
    </recommendedName>
</protein>
<keyword evidence="5" id="KW-0812">Transmembrane</keyword>
<sequence>MIEKLMITPLDQRLNRKRKQSARDLSTANMNPILEFFSTLLLVIYYWLEAIVLTFIPASLRGKSVAGETVLVTGAGSGIGRLLSKRFAELGARLVLWDINQSGNEETAEQVKAIGATVRTYTVDLSSREAIYKTAQQVKRDVGEVDILVNNAGIVTGKKFLDCPDHMIQKTFEVNTIAHFWTCKAFLPGMIERNHGHVVNIASSAGLIGVNGLADYCASKFGAVGFDESLRMELSMQGKNGVHTTVVCPYFISTGMFEGAKTRFPAILPILKPEEVSHRIVDAVLCNQHIIMIPRIIYIFVLLKGIFPVKVSELLSRVFGASNSMDEFKGRAAAKLD</sequence>
<dbReference type="Proteomes" id="UP000005408">
    <property type="component" value="Unassembled WGS sequence"/>
</dbReference>
<dbReference type="FunFam" id="3.40.50.720:FF:000202">
    <property type="entry name" value="Short-chain dehydrogenase/reductase family 16C member 6"/>
    <property type="match status" value="1"/>
</dbReference>
<dbReference type="GO" id="GO:0016616">
    <property type="term" value="F:oxidoreductase activity, acting on the CH-OH group of donors, NAD or NADP as acceptor"/>
    <property type="evidence" value="ECO:0007669"/>
    <property type="project" value="TreeGrafter"/>
</dbReference>
<dbReference type="PANTHER" id="PTHR24322:SF736">
    <property type="entry name" value="RETINOL DEHYDROGENASE 10"/>
    <property type="match status" value="1"/>
</dbReference>
<dbReference type="Gene3D" id="3.40.50.720">
    <property type="entry name" value="NAD(P)-binding Rossmann-like Domain"/>
    <property type="match status" value="1"/>
</dbReference>
<evidence type="ECO:0000256" key="2">
    <source>
        <dbReference type="ARBA" id="ARBA00023002"/>
    </source>
</evidence>
<evidence type="ECO:0000313" key="7">
    <source>
        <dbReference type="Proteomes" id="UP000005408"/>
    </source>
</evidence>
<name>A0A8W8N148_MAGGI</name>
<comment type="similarity">
    <text evidence="1 4">Belongs to the short-chain dehydrogenases/reductases (SDR) family.</text>
</comment>
<evidence type="ECO:0000313" key="6">
    <source>
        <dbReference type="EnsemblMetazoa" id="G4858.2:cds"/>
    </source>
</evidence>
<evidence type="ECO:0000256" key="4">
    <source>
        <dbReference type="RuleBase" id="RU000363"/>
    </source>
</evidence>
<feature type="transmembrane region" description="Helical" evidence="5">
    <location>
        <begin position="36"/>
        <end position="56"/>
    </location>
</feature>
<keyword evidence="3" id="KW-0520">NAD</keyword>
<dbReference type="PANTHER" id="PTHR24322">
    <property type="entry name" value="PKSB"/>
    <property type="match status" value="1"/>
</dbReference>
<keyword evidence="5" id="KW-1133">Transmembrane helix</keyword>
<dbReference type="InterPro" id="IPR002347">
    <property type="entry name" value="SDR_fam"/>
</dbReference>
<dbReference type="SUPFAM" id="SSF51735">
    <property type="entry name" value="NAD(P)-binding Rossmann-fold domains"/>
    <property type="match status" value="1"/>
</dbReference>
<keyword evidence="5" id="KW-0472">Membrane</keyword>
<organism evidence="6 7">
    <name type="scientific">Magallana gigas</name>
    <name type="common">Pacific oyster</name>
    <name type="synonym">Crassostrea gigas</name>
    <dbReference type="NCBI Taxonomy" id="29159"/>
    <lineage>
        <taxon>Eukaryota</taxon>
        <taxon>Metazoa</taxon>
        <taxon>Spiralia</taxon>
        <taxon>Lophotrochozoa</taxon>
        <taxon>Mollusca</taxon>
        <taxon>Bivalvia</taxon>
        <taxon>Autobranchia</taxon>
        <taxon>Pteriomorphia</taxon>
        <taxon>Ostreida</taxon>
        <taxon>Ostreoidea</taxon>
        <taxon>Ostreidae</taxon>
        <taxon>Magallana</taxon>
    </lineage>
</organism>
<evidence type="ECO:0000256" key="3">
    <source>
        <dbReference type="ARBA" id="ARBA00023027"/>
    </source>
</evidence>